<accession>A0A6I3SV89</accession>
<dbReference type="Gene3D" id="2.150.10.10">
    <property type="entry name" value="Serralysin-like metalloprotease, C-terminal"/>
    <property type="match status" value="1"/>
</dbReference>
<dbReference type="InterPro" id="IPR018511">
    <property type="entry name" value="Hemolysin-typ_Ca-bd_CS"/>
</dbReference>
<dbReference type="EMBL" id="WNKZ01000022">
    <property type="protein sequence ID" value="MTV53063.1"/>
    <property type="molecule type" value="Genomic_DNA"/>
</dbReference>
<dbReference type="Proteomes" id="UP000430634">
    <property type="component" value="Unassembled WGS sequence"/>
</dbReference>
<dbReference type="SUPFAM" id="SSF51120">
    <property type="entry name" value="beta-Roll"/>
    <property type="match status" value="1"/>
</dbReference>
<organism evidence="3 4">
    <name type="scientific">Pseudoduganella buxea</name>
    <dbReference type="NCBI Taxonomy" id="1949069"/>
    <lineage>
        <taxon>Bacteria</taxon>
        <taxon>Pseudomonadati</taxon>
        <taxon>Pseudomonadota</taxon>
        <taxon>Betaproteobacteria</taxon>
        <taxon>Burkholderiales</taxon>
        <taxon>Oxalobacteraceae</taxon>
        <taxon>Telluria group</taxon>
        <taxon>Pseudoduganella</taxon>
    </lineage>
</organism>
<name>A0A6I3SV89_9BURK</name>
<dbReference type="Gene3D" id="2.60.40.3440">
    <property type="match status" value="1"/>
</dbReference>
<feature type="domain" description="DUF4214" evidence="1">
    <location>
        <begin position="1196"/>
        <end position="1256"/>
    </location>
</feature>
<sequence>MMIATLDEAAQAMHPETDAADAEPVRLAAAMAAPITFDFEANFTADEEVGGPTRFDVHQSVAGHTLHVTTTETPLIVAPEGTLTGQPNDPVMQGNVLAIDWDEEGVIMPYYLELRMDPGVVFDLTAFSMVDMGVMGSLRVTTNLGHVDLPVPFSIAGTYYTSDSPVLHGITYARIGNSAGTVVAIQLDDIVVANVTAPPVFVGAITSIASIQNGSGVNLAGLLHVSDASGGETLTWSQAVAPAHGSLFLLGATAASGGTDIAPPGTLTYVPAVGFAGVDSFTVQVSDGAATATRTITVAVTPEQPGAPDLAGAADTGGDPLDNVTAAGTLGFTGTSAVGDSASTVRVFVDADGDGAYDVGEITATATVTNGGWTVGGIDASGLGNGSHAVRAVVTSVTGGLSSTVSASMSVTIDREAPTAAVPALTQLVAPTGNAFDFTVTYADMGGAGLDAATFGTGNVAVRDTLGNALAVTGFAVDGNAVTYTVQAPGGSWDGSDAGAYTIALNANSVRDVAGNAVAANAAAGTVDVTYASAPTVSGLALAADSGADAGDFVTNVAGQAIHATLNRPLAVGETVWGSVDNGAHWSDITALVSGTAIGWTGVTLSGSGTVAIKARDAGGQDSFVASHAYVIDVAAPAAATPVRADLIDPVGAAFTFTVKYADTGGAGLDPATFGTDDVIVTGPAGALAVTGHAVANGTVTYTVGAQGGAWDAPELGDYTIAIAAGAVRDRAGNAVPADGAAHTFHVGARPVATVNVGDSTLTAGETALVTIAFARPVQDLDAGDLAVGNGMLSSLASSDGGLTWTATLTPAAGVWAAANTVALDMRLVHSADGTPGTGTVQSNPYAVQTGTPPQPGQPGNAIIDGVPVVIEQQRDAATGLTVNIITVPTITGDRADDPGTPNPALADIVLEASGGGQAATLTASLPVGSSLWASGPATLLATDGALPDLVGRIEQHTAAGSASRQAMTDAGKAFLADLQPGVQLQTATLAPSMGGALAPSSLLVRGADGTAGTATGIVLDARALALETTVMLDDVAFAVVIGAATLRGGGGGNHVIGDAASQQIDVGVGDDVLDGGAGDDVLAGGGGADSVAGGAGDDLVQGGRSDVGAWRFMLGTDGTLTAQHSFRPGAAGPGQQETVQRGELDGSAAGLGWLAASNETLTDLALLYRGAFGRAPDLGGLAFFVEQGGTAAAVARAFLGSGEWGDTAPPQAENALFVADLYQRVLGRAADGAGQQHWTAALDGGTLTRGEVLAAL</sequence>
<evidence type="ECO:0000313" key="4">
    <source>
        <dbReference type="Proteomes" id="UP000430634"/>
    </source>
</evidence>
<dbReference type="InterPro" id="IPR025282">
    <property type="entry name" value="DUF4214"/>
</dbReference>
<evidence type="ECO:0000313" key="3">
    <source>
        <dbReference type="EMBL" id="MTV53063.1"/>
    </source>
</evidence>
<dbReference type="InterPro" id="IPR013783">
    <property type="entry name" value="Ig-like_fold"/>
</dbReference>
<dbReference type="Gene3D" id="2.60.40.10">
    <property type="entry name" value="Immunoglobulins"/>
    <property type="match status" value="1"/>
</dbReference>
<protein>
    <submittedName>
        <fullName evidence="3">DUF4214 domain-containing protein</fullName>
    </submittedName>
</protein>
<dbReference type="Pfam" id="PF19078">
    <property type="entry name" value="Big_12"/>
    <property type="match status" value="1"/>
</dbReference>
<evidence type="ECO:0000259" key="1">
    <source>
        <dbReference type="Pfam" id="PF13946"/>
    </source>
</evidence>
<dbReference type="AlphaFoldDB" id="A0A6I3SV89"/>
<gene>
    <name evidence="3" type="ORF">GM672_10005</name>
</gene>
<reference evidence="3 4" key="1">
    <citation type="submission" date="2019-11" db="EMBL/GenBank/DDBJ databases">
        <title>Type strains purchased from KCTC, JCM and DSMZ.</title>
        <authorList>
            <person name="Lu H."/>
        </authorList>
    </citation>
    <scope>NUCLEOTIDE SEQUENCE [LARGE SCALE GENOMIC DNA]</scope>
    <source>
        <strain evidence="3 4">KCTC 52429</strain>
    </source>
</reference>
<dbReference type="InterPro" id="IPR011049">
    <property type="entry name" value="Serralysin-like_metalloprot_C"/>
</dbReference>
<dbReference type="PROSITE" id="PS00330">
    <property type="entry name" value="HEMOLYSIN_CALCIUM"/>
    <property type="match status" value="1"/>
</dbReference>
<proteinExistence type="predicted"/>
<dbReference type="GO" id="GO:0005509">
    <property type="term" value="F:calcium ion binding"/>
    <property type="evidence" value="ECO:0007669"/>
    <property type="project" value="InterPro"/>
</dbReference>
<dbReference type="InterPro" id="IPR001343">
    <property type="entry name" value="Hemolysn_Ca-bd"/>
</dbReference>
<feature type="non-terminal residue" evidence="3">
    <location>
        <position position="1257"/>
    </location>
</feature>
<dbReference type="Pfam" id="PF17963">
    <property type="entry name" value="Big_9"/>
    <property type="match status" value="1"/>
</dbReference>
<comment type="caution">
    <text evidence="3">The sequence shown here is derived from an EMBL/GenBank/DDBJ whole genome shotgun (WGS) entry which is preliminary data.</text>
</comment>
<feature type="domain" description="Bacterial Ig-like" evidence="2">
    <location>
        <begin position="749"/>
        <end position="848"/>
    </location>
</feature>
<dbReference type="RefSeq" id="WP_155470385.1">
    <property type="nucleotide sequence ID" value="NZ_WNKZ01000022.1"/>
</dbReference>
<dbReference type="Pfam" id="PF13946">
    <property type="entry name" value="DUF4214"/>
    <property type="match status" value="1"/>
</dbReference>
<dbReference type="OrthoDB" id="8689919at2"/>
<evidence type="ECO:0000259" key="2">
    <source>
        <dbReference type="Pfam" id="PF19078"/>
    </source>
</evidence>
<dbReference type="InterPro" id="IPR044048">
    <property type="entry name" value="Big_12"/>
</dbReference>
<dbReference type="Pfam" id="PF00353">
    <property type="entry name" value="HemolysinCabind"/>
    <property type="match status" value="1"/>
</dbReference>